<dbReference type="AlphaFoldDB" id="A0AA38PIC5"/>
<proteinExistence type="predicted"/>
<comment type="caution">
    <text evidence="2">The sequence shown here is derived from an EMBL/GenBank/DDBJ whole genome shotgun (WGS) entry which is preliminary data.</text>
</comment>
<feature type="region of interest" description="Disordered" evidence="1">
    <location>
        <begin position="9"/>
        <end position="28"/>
    </location>
</feature>
<dbReference type="Proteomes" id="UP001163846">
    <property type="component" value="Unassembled WGS sequence"/>
</dbReference>
<name>A0AA38PIC5_9AGAR</name>
<protein>
    <submittedName>
        <fullName evidence="2">Uncharacterized protein</fullName>
    </submittedName>
</protein>
<evidence type="ECO:0000256" key="1">
    <source>
        <dbReference type="SAM" id="MobiDB-lite"/>
    </source>
</evidence>
<gene>
    <name evidence="2" type="ORF">F5878DRAFT_301162</name>
</gene>
<evidence type="ECO:0000313" key="3">
    <source>
        <dbReference type="Proteomes" id="UP001163846"/>
    </source>
</evidence>
<feature type="region of interest" description="Disordered" evidence="1">
    <location>
        <begin position="223"/>
        <end position="279"/>
    </location>
</feature>
<keyword evidence="3" id="KW-1185">Reference proteome</keyword>
<sequence>MILEEKALLNPPPPYEASRSTTDIETSSTISVGSNNPYAAYLSARRPAKLKPSFSSLSSHLLLQIVYYTFPQEDGQFEGDLKAVLQRRTLHWLETSLRLVNRHLYIACMHILRSTYLPSYDSLIRPPYSSDPFPSSQSLTSYQSSSSRRSPYGTSSSLFPQHRELQTLDLFISVLAHEELLYDTSELHLSRHEAYKDIFDLRQPRSRIEDLIAREGAKAGLITLEDSLPGTRPTSPHTPSEAVGKENSPYSMNSGSTNSSLVSLPRSSTSPPLKPSKKSNSTFRLFSVFSSKGKGKAKALEDQQSFQQTMKRKAEVSPVPFRSLTVCFSTRKVGLMYAPVPACTSSKSSLTVTGSCSSSSTAYGGSTYGALGVSYNSRGRKRTIVEVQRDKDEVLEVTARRLVRGLKDWMEEEEGAWMYTRS</sequence>
<dbReference type="EMBL" id="MU805980">
    <property type="protein sequence ID" value="KAJ3843266.1"/>
    <property type="molecule type" value="Genomic_DNA"/>
</dbReference>
<organism evidence="2 3">
    <name type="scientific">Lentinula raphanica</name>
    <dbReference type="NCBI Taxonomy" id="153919"/>
    <lineage>
        <taxon>Eukaryota</taxon>
        <taxon>Fungi</taxon>
        <taxon>Dikarya</taxon>
        <taxon>Basidiomycota</taxon>
        <taxon>Agaricomycotina</taxon>
        <taxon>Agaricomycetes</taxon>
        <taxon>Agaricomycetidae</taxon>
        <taxon>Agaricales</taxon>
        <taxon>Marasmiineae</taxon>
        <taxon>Omphalotaceae</taxon>
        <taxon>Lentinula</taxon>
    </lineage>
</organism>
<feature type="region of interest" description="Disordered" evidence="1">
    <location>
        <begin position="132"/>
        <end position="158"/>
    </location>
</feature>
<feature type="compositionally biased region" description="Low complexity" evidence="1">
    <location>
        <begin position="256"/>
        <end position="271"/>
    </location>
</feature>
<evidence type="ECO:0000313" key="2">
    <source>
        <dbReference type="EMBL" id="KAJ3843266.1"/>
    </source>
</evidence>
<feature type="compositionally biased region" description="Low complexity" evidence="1">
    <location>
        <begin position="18"/>
        <end position="28"/>
    </location>
</feature>
<reference evidence="2" key="1">
    <citation type="submission" date="2022-08" db="EMBL/GenBank/DDBJ databases">
        <authorList>
            <consortium name="DOE Joint Genome Institute"/>
            <person name="Min B."/>
            <person name="Riley R."/>
            <person name="Sierra-Patev S."/>
            <person name="Naranjo-Ortiz M."/>
            <person name="Looney B."/>
            <person name="Konkel Z."/>
            <person name="Slot J.C."/>
            <person name="Sakamoto Y."/>
            <person name="Steenwyk J.L."/>
            <person name="Rokas A."/>
            <person name="Carro J."/>
            <person name="Camarero S."/>
            <person name="Ferreira P."/>
            <person name="Molpeceres G."/>
            <person name="Ruiz-Duenas F.J."/>
            <person name="Serrano A."/>
            <person name="Henrissat B."/>
            <person name="Drula E."/>
            <person name="Hughes K.W."/>
            <person name="Mata J.L."/>
            <person name="Ishikawa N.K."/>
            <person name="Vargas-Isla R."/>
            <person name="Ushijima S."/>
            <person name="Smith C.A."/>
            <person name="Ahrendt S."/>
            <person name="Andreopoulos W."/>
            <person name="He G."/>
            <person name="Labutti K."/>
            <person name="Lipzen A."/>
            <person name="Ng V."/>
            <person name="Sandor L."/>
            <person name="Barry K."/>
            <person name="Martinez A.T."/>
            <person name="Xiao Y."/>
            <person name="Gibbons J.G."/>
            <person name="Terashima K."/>
            <person name="Hibbett D.S."/>
            <person name="Grigoriev I.V."/>
        </authorList>
    </citation>
    <scope>NUCLEOTIDE SEQUENCE</scope>
    <source>
        <strain evidence="2">TFB9207</strain>
    </source>
</reference>
<accession>A0AA38PIC5</accession>
<feature type="compositionally biased region" description="Low complexity" evidence="1">
    <location>
        <begin position="134"/>
        <end position="158"/>
    </location>
</feature>